<gene>
    <name evidence="1" type="ORF">UFOPK1591_00060</name>
</gene>
<dbReference type="AlphaFoldDB" id="A0A6J6CJP0"/>
<dbReference type="EMBL" id="CAEZTD010000003">
    <property type="protein sequence ID" value="CAB4551504.1"/>
    <property type="molecule type" value="Genomic_DNA"/>
</dbReference>
<name>A0A6J6CJP0_9ZZZZ</name>
<accession>A0A6J6CJP0</accession>
<sequence length="171" mass="18346">MLGGGVGREVRIRAQGQRRCGVHDATSAGLEHGTNSLTASVEDACEVDVQNALPFLVRRLMQGLLELNSRVVVDEVEPSEFRTREVNRRIDVGDLRDVDPQADSLAACRSNEIDCVIGATDINVDANDGGSRGGECQSALSAEALRCAGYDAKTTVKFHGDVSLSIGCRWM</sequence>
<reference evidence="1" key="1">
    <citation type="submission" date="2020-05" db="EMBL/GenBank/DDBJ databases">
        <authorList>
            <person name="Chiriac C."/>
            <person name="Salcher M."/>
            <person name="Ghai R."/>
            <person name="Kavagutti S V."/>
        </authorList>
    </citation>
    <scope>NUCLEOTIDE SEQUENCE</scope>
</reference>
<protein>
    <submittedName>
        <fullName evidence="1">Unannotated protein</fullName>
    </submittedName>
</protein>
<organism evidence="1">
    <name type="scientific">freshwater metagenome</name>
    <dbReference type="NCBI Taxonomy" id="449393"/>
    <lineage>
        <taxon>unclassified sequences</taxon>
        <taxon>metagenomes</taxon>
        <taxon>ecological metagenomes</taxon>
    </lineage>
</organism>
<proteinExistence type="predicted"/>
<evidence type="ECO:0000313" key="1">
    <source>
        <dbReference type="EMBL" id="CAB4551504.1"/>
    </source>
</evidence>